<dbReference type="AlphaFoldDB" id="A0A1W1BEA4"/>
<sequence length="630" mass="73290">MNNKSVFSNINRFYYYSIVVYALVCFLFAQLYSNLPVYENSLKTMLLSQSIDGTDAFSDKLIDKIINNNSNFIKESSQDSDMRKRATELLVDFKNRNISSLFVLISKEDKFYILLDSDDKHNIQEIQLFRLEGIDEEESLRKAKESNSKQVYIQENIKDLGFTLIKPMLQKDDLSAFLVIDYTQTSYNSLTSLLMVSVKTITAFFALVLFLSAILISYFLRNSYIKNSSYRNPNTGTFYRSYLTDNYEKINFSNYYIALVDIDRFKLINDIYGHNNGDIVINSVIKKISNLLNKRDIFIQYGGEEFLLLISKKDTTVESFKYRAEDIRLTIERDNFKIQNDIVQLTLSIGAFIQSEVASSLQDAIHNADTALYEAKHSGRNRVQYFDISDNKRLYRDRLKEMIESDQLVCHYQPIINLYTNRVHHYEALLRIENDNQIIFPDKILPDLEESYFYSRIGMKVIEYNVKKLQQNSNLKISINLSADDLLNDSILALLFENSDLSKRIFIEILENKSIDYNRVEASIKQLKILGYKICIDDFGAGFSNMNHLFNLSIDYLKLDGSMIKNIHNDKKAHSIIEAITFFCQTNGIEVIAEFVENEEIVEILKGFGIEYGQGWYFDRAKPYDEIFDV</sequence>
<dbReference type="InterPro" id="IPR050706">
    <property type="entry name" value="Cyclic-di-GMP_PDE-like"/>
</dbReference>
<organism evidence="4">
    <name type="scientific">hydrothermal vent metagenome</name>
    <dbReference type="NCBI Taxonomy" id="652676"/>
    <lineage>
        <taxon>unclassified sequences</taxon>
        <taxon>metagenomes</taxon>
        <taxon>ecological metagenomes</taxon>
    </lineage>
</organism>
<feature type="domain" description="GGDEF" evidence="3">
    <location>
        <begin position="253"/>
        <end position="388"/>
    </location>
</feature>
<dbReference type="PANTHER" id="PTHR33121">
    <property type="entry name" value="CYCLIC DI-GMP PHOSPHODIESTERASE PDEF"/>
    <property type="match status" value="1"/>
</dbReference>
<dbReference type="GO" id="GO:0071111">
    <property type="term" value="F:cyclic-guanylate-specific phosphodiesterase activity"/>
    <property type="evidence" value="ECO:0007669"/>
    <property type="project" value="InterPro"/>
</dbReference>
<feature type="domain" description="EAL" evidence="2">
    <location>
        <begin position="392"/>
        <end position="630"/>
    </location>
</feature>
<dbReference type="EMBL" id="FPHE01000026">
    <property type="protein sequence ID" value="SFV51823.1"/>
    <property type="molecule type" value="Genomic_DNA"/>
</dbReference>
<keyword evidence="1" id="KW-0472">Membrane</keyword>
<dbReference type="PROSITE" id="PS50887">
    <property type="entry name" value="GGDEF"/>
    <property type="match status" value="1"/>
</dbReference>
<gene>
    <name evidence="4" type="ORF">MNB_SV-12-420</name>
</gene>
<dbReference type="Pfam" id="PF00563">
    <property type="entry name" value="EAL"/>
    <property type="match status" value="1"/>
</dbReference>
<dbReference type="SUPFAM" id="SSF55073">
    <property type="entry name" value="Nucleotide cyclase"/>
    <property type="match status" value="1"/>
</dbReference>
<dbReference type="SMART" id="SM00267">
    <property type="entry name" value="GGDEF"/>
    <property type="match status" value="1"/>
</dbReference>
<dbReference type="SMART" id="SM00052">
    <property type="entry name" value="EAL"/>
    <property type="match status" value="1"/>
</dbReference>
<protein>
    <submittedName>
        <fullName evidence="4">Diguanylate cyclase/phosphodiesterase (GGDEF &amp; EAL domains) with PAS/PAC sensor(S)</fullName>
    </submittedName>
</protein>
<feature type="transmembrane region" description="Helical" evidence="1">
    <location>
        <begin position="13"/>
        <end position="35"/>
    </location>
</feature>
<evidence type="ECO:0000256" key="1">
    <source>
        <dbReference type="SAM" id="Phobius"/>
    </source>
</evidence>
<dbReference type="CDD" id="cd01949">
    <property type="entry name" value="GGDEF"/>
    <property type="match status" value="1"/>
</dbReference>
<dbReference type="InterPro" id="IPR000160">
    <property type="entry name" value="GGDEF_dom"/>
</dbReference>
<proteinExistence type="predicted"/>
<dbReference type="InterPro" id="IPR029787">
    <property type="entry name" value="Nucleotide_cyclase"/>
</dbReference>
<evidence type="ECO:0000313" key="4">
    <source>
        <dbReference type="EMBL" id="SFV51823.1"/>
    </source>
</evidence>
<keyword evidence="1" id="KW-0812">Transmembrane</keyword>
<evidence type="ECO:0000259" key="2">
    <source>
        <dbReference type="PROSITE" id="PS50883"/>
    </source>
</evidence>
<evidence type="ECO:0000259" key="3">
    <source>
        <dbReference type="PROSITE" id="PS50887"/>
    </source>
</evidence>
<dbReference type="PROSITE" id="PS50883">
    <property type="entry name" value="EAL"/>
    <property type="match status" value="1"/>
</dbReference>
<feature type="transmembrane region" description="Helical" evidence="1">
    <location>
        <begin position="201"/>
        <end position="220"/>
    </location>
</feature>
<reference evidence="4" key="1">
    <citation type="submission" date="2016-10" db="EMBL/GenBank/DDBJ databases">
        <authorList>
            <person name="de Groot N.N."/>
        </authorList>
    </citation>
    <scope>NUCLEOTIDE SEQUENCE</scope>
</reference>
<dbReference type="PANTHER" id="PTHR33121:SF71">
    <property type="entry name" value="OXYGEN SENSOR PROTEIN DOSP"/>
    <property type="match status" value="1"/>
</dbReference>
<dbReference type="InterPro" id="IPR035919">
    <property type="entry name" value="EAL_sf"/>
</dbReference>
<dbReference type="SUPFAM" id="SSF141868">
    <property type="entry name" value="EAL domain-like"/>
    <property type="match status" value="1"/>
</dbReference>
<accession>A0A1W1BEA4</accession>
<name>A0A1W1BEA4_9ZZZZ</name>
<dbReference type="Pfam" id="PF00990">
    <property type="entry name" value="GGDEF"/>
    <property type="match status" value="1"/>
</dbReference>
<dbReference type="CDD" id="cd01948">
    <property type="entry name" value="EAL"/>
    <property type="match status" value="1"/>
</dbReference>
<dbReference type="Gene3D" id="3.20.20.450">
    <property type="entry name" value="EAL domain"/>
    <property type="match status" value="1"/>
</dbReference>
<keyword evidence="1" id="KW-1133">Transmembrane helix</keyword>
<dbReference type="InterPro" id="IPR043128">
    <property type="entry name" value="Rev_trsase/Diguanyl_cyclase"/>
</dbReference>
<dbReference type="Gene3D" id="3.30.70.270">
    <property type="match status" value="1"/>
</dbReference>
<dbReference type="NCBIfam" id="TIGR00254">
    <property type="entry name" value="GGDEF"/>
    <property type="match status" value="1"/>
</dbReference>
<dbReference type="InterPro" id="IPR001633">
    <property type="entry name" value="EAL_dom"/>
</dbReference>